<comment type="caution">
    <text evidence="1">The sequence shown here is derived from an EMBL/GenBank/DDBJ whole genome shotgun (WGS) entry which is preliminary data.</text>
</comment>
<proteinExistence type="predicted"/>
<accession>A0A4R4ZHW4</accession>
<gene>
    <name evidence="1" type="ORF">E1263_20245</name>
</gene>
<keyword evidence="2" id="KW-1185">Reference proteome</keyword>
<protein>
    <submittedName>
        <fullName evidence="1">Uncharacterized protein</fullName>
    </submittedName>
</protein>
<organism evidence="1 2">
    <name type="scientific">Kribbella antibiotica</name>
    <dbReference type="NCBI Taxonomy" id="190195"/>
    <lineage>
        <taxon>Bacteria</taxon>
        <taxon>Bacillati</taxon>
        <taxon>Actinomycetota</taxon>
        <taxon>Actinomycetes</taxon>
        <taxon>Propionibacteriales</taxon>
        <taxon>Kribbellaceae</taxon>
        <taxon>Kribbella</taxon>
    </lineage>
</organism>
<dbReference type="AlphaFoldDB" id="A0A4R4ZHW4"/>
<reference evidence="1 2" key="1">
    <citation type="submission" date="2019-03" db="EMBL/GenBank/DDBJ databases">
        <title>Draft genome sequences of novel Actinobacteria.</title>
        <authorList>
            <person name="Sahin N."/>
            <person name="Ay H."/>
            <person name="Saygin H."/>
        </authorList>
    </citation>
    <scope>NUCLEOTIDE SEQUENCE [LARGE SCALE GENOMIC DNA]</scope>
    <source>
        <strain evidence="1 2">JCM 13523</strain>
    </source>
</reference>
<name>A0A4R4ZHW4_9ACTN</name>
<evidence type="ECO:0000313" key="2">
    <source>
        <dbReference type="Proteomes" id="UP000295124"/>
    </source>
</evidence>
<dbReference type="EMBL" id="SMKX01000057">
    <property type="protein sequence ID" value="TDD58163.1"/>
    <property type="molecule type" value="Genomic_DNA"/>
</dbReference>
<dbReference type="Proteomes" id="UP000295124">
    <property type="component" value="Unassembled WGS sequence"/>
</dbReference>
<sequence>MSHVESRNWLCRHLGAAEADRLGRTVVSVAPAQMLDLVTLLLGWYEHVTRIEKEFELPDSDRSVWGAHDLVAADFLRDFVARGLELVPEGEAKNFLIALSEVDSKFLSYTEEDKDRVVIGLSGDESEIRGWWWSRIPISGPVRRDLDQLSESL</sequence>
<evidence type="ECO:0000313" key="1">
    <source>
        <dbReference type="EMBL" id="TDD58163.1"/>
    </source>
</evidence>